<dbReference type="EMBL" id="LHYB01000005">
    <property type="protein sequence ID" value="KXB04946.1"/>
    <property type="molecule type" value="Genomic_DNA"/>
</dbReference>
<accession>A0A133VET1</accession>
<dbReference type="SUPFAM" id="SSF52467">
    <property type="entry name" value="DHS-like NAD/FAD-binding domain"/>
    <property type="match status" value="1"/>
</dbReference>
<evidence type="ECO:0000313" key="2">
    <source>
        <dbReference type="Proteomes" id="UP000070076"/>
    </source>
</evidence>
<evidence type="ECO:0000313" key="1">
    <source>
        <dbReference type="EMBL" id="KXB04946.1"/>
    </source>
</evidence>
<proteinExistence type="predicted"/>
<reference evidence="1 2" key="1">
    <citation type="journal article" date="2016" name="Sci. Rep.">
        <title>Metabolic traits of an uncultured archaeal lineage -MSBL1- from brine pools of the Red Sea.</title>
        <authorList>
            <person name="Mwirichia R."/>
            <person name="Alam I."/>
            <person name="Rashid M."/>
            <person name="Vinu M."/>
            <person name="Ba-Alawi W."/>
            <person name="Anthony Kamau A."/>
            <person name="Kamanda Ngugi D."/>
            <person name="Goker M."/>
            <person name="Klenk H.P."/>
            <person name="Bajic V."/>
            <person name="Stingl U."/>
        </authorList>
    </citation>
    <scope>NUCLEOTIDE SEQUENCE [LARGE SCALE GENOMIC DNA]</scope>
    <source>
        <strain evidence="1">SCGC-AAA261O19</strain>
    </source>
</reference>
<name>A0A133VET1_9EURY</name>
<comment type="caution">
    <text evidence="1">The sequence shown here is derived from an EMBL/GenBank/DDBJ whole genome shotgun (WGS) entry which is preliminary data.</text>
</comment>
<gene>
    <name evidence="1" type="ORF">AKJ48_00755</name>
</gene>
<organism evidence="1 2">
    <name type="scientific">candidate division MSBL1 archaeon SCGC-AAA261O19</name>
    <dbReference type="NCBI Taxonomy" id="1698277"/>
    <lineage>
        <taxon>Archaea</taxon>
        <taxon>Methanobacteriati</taxon>
        <taxon>Methanobacteriota</taxon>
        <taxon>candidate division MSBL1</taxon>
    </lineage>
</organism>
<dbReference type="InterPro" id="IPR029035">
    <property type="entry name" value="DHS-like_NAD/FAD-binding_dom"/>
</dbReference>
<protein>
    <submittedName>
        <fullName evidence="1">Uncharacterized protein</fullName>
    </submittedName>
</protein>
<keyword evidence="2" id="KW-1185">Reference proteome</keyword>
<dbReference type="GO" id="GO:0019385">
    <property type="term" value="P:methanogenesis, from acetate"/>
    <property type="evidence" value="ECO:0007669"/>
    <property type="project" value="InterPro"/>
</dbReference>
<dbReference type="InterPro" id="IPR003704">
    <property type="entry name" value="CdhB"/>
</dbReference>
<dbReference type="AlphaFoldDB" id="A0A133VET1"/>
<sequence>MYGETCGRKKASELKPKALGKMLARAENVLFILASEVDRYPSDILKEIVEKSNATVYKTEAAGTEKVDIDTDARYGLMEIVDRLCNEMGEEYDYIVLAGVPYHIETRVLSGLRSYGMKKVVTLNWRHQQYADLSFPNMPDAERWKKSLNEIAENL</sequence>
<dbReference type="Pfam" id="PF02552">
    <property type="entry name" value="CO_dh"/>
    <property type="match status" value="1"/>
</dbReference>
<dbReference type="Proteomes" id="UP000070076">
    <property type="component" value="Unassembled WGS sequence"/>
</dbReference>
<dbReference type="Gene3D" id="3.40.50.1220">
    <property type="entry name" value="TPP-binding domain"/>
    <property type="match status" value="1"/>
</dbReference>